<feature type="compositionally biased region" description="Basic and acidic residues" evidence="1">
    <location>
        <begin position="1"/>
        <end position="21"/>
    </location>
</feature>
<evidence type="ECO:0000256" key="1">
    <source>
        <dbReference type="SAM" id="MobiDB-lite"/>
    </source>
</evidence>
<protein>
    <submittedName>
        <fullName evidence="2">Uncharacterized protein</fullName>
    </submittedName>
</protein>
<accession>A0A1H2WB06</accession>
<evidence type="ECO:0000313" key="2">
    <source>
        <dbReference type="EMBL" id="SDW77780.1"/>
    </source>
</evidence>
<sequence length="236" mass="24260">MRIEQRAKGPETASRVRDAAASRRPGPRTIEVGRDGRVSDGQASPIRRFEYQQHAQNRVNEMRTNTTMKLTALAAAMGMVMSAGAFADTGTATQTFDYQVDEVAVIALDGAAPSLIITNANVTAGATELLSTASSGNSWAVTSNAGDNAKKLVAELSAAMPTGVSLLVNVGGTTAGVSVPAELSLATTKADVVTGIDSVGQTGMPITYQLKATLAAGEVGNNADNTVIYTIIDSGV</sequence>
<proteinExistence type="predicted"/>
<organism evidence="2 3">
    <name type="scientific">Thiocapsa roseopersicina</name>
    <dbReference type="NCBI Taxonomy" id="1058"/>
    <lineage>
        <taxon>Bacteria</taxon>
        <taxon>Pseudomonadati</taxon>
        <taxon>Pseudomonadota</taxon>
        <taxon>Gammaproteobacteria</taxon>
        <taxon>Chromatiales</taxon>
        <taxon>Chromatiaceae</taxon>
        <taxon>Thiocapsa</taxon>
    </lineage>
</organism>
<dbReference type="AlphaFoldDB" id="A0A1H2WB06"/>
<name>A0A1H2WB06_THIRO</name>
<dbReference type="Proteomes" id="UP000198816">
    <property type="component" value="Unassembled WGS sequence"/>
</dbReference>
<keyword evidence="3" id="KW-1185">Reference proteome</keyword>
<dbReference type="EMBL" id="FNNZ01000008">
    <property type="protein sequence ID" value="SDW77780.1"/>
    <property type="molecule type" value="Genomic_DNA"/>
</dbReference>
<gene>
    <name evidence="2" type="ORF">SAMN05421783_108122</name>
</gene>
<evidence type="ECO:0000313" key="3">
    <source>
        <dbReference type="Proteomes" id="UP000198816"/>
    </source>
</evidence>
<reference evidence="3" key="1">
    <citation type="submission" date="2016-10" db="EMBL/GenBank/DDBJ databases">
        <authorList>
            <person name="Varghese N."/>
            <person name="Submissions S."/>
        </authorList>
    </citation>
    <scope>NUCLEOTIDE SEQUENCE [LARGE SCALE GENOMIC DNA]</scope>
    <source>
        <strain evidence="3">DSM 217</strain>
    </source>
</reference>
<feature type="region of interest" description="Disordered" evidence="1">
    <location>
        <begin position="1"/>
        <end position="43"/>
    </location>
</feature>